<dbReference type="OrthoDB" id="428658at2759"/>
<dbReference type="GO" id="GO:0001522">
    <property type="term" value="P:pseudouridine synthesis"/>
    <property type="evidence" value="ECO:0007669"/>
    <property type="project" value="InterPro"/>
</dbReference>
<sequence>MQINGRIGMLFLKRRFSQASKSTLDLKKTLLYQDDDYLVVNKAYGVSTFGRAPQKESIIKSLQGLNLDDHESANVLYKLHNHVGGCLLICKNKFIKNHTYGNTFLALVYGHVENAQNVQVKLGLKYLPNSGIMVPSNEQDHVRDLKTMKYDVISNIISYETHKFSLLKIHTTAKDAKFIKPLVFYSLYTCIVGDNEYVGGWKKLKKNGFFAYRNVGGQVEKTNRLLLKRLPHVGKNNELMLHLHCLSVTFQSACSRVVSVSSPLPQHMRETLNLLGAPSLSQTIETQVDASNEYSRRVGKKLSSVTQAQGSNLPDDRLTQNGKHFNKFNKDQNDDALLYDTMQDEGRMERENEQLLSAIYRQNESNAGGEGKKGKPRSRRGVLAKDIHKLTPSDAPIFFADTQ</sequence>
<dbReference type="AlphaFoldDB" id="A0A1B1DUA9"/>
<evidence type="ECO:0008006" key="4">
    <source>
        <dbReference type="Google" id="ProtNLM"/>
    </source>
</evidence>
<proteinExistence type="predicted"/>
<evidence type="ECO:0000313" key="2">
    <source>
        <dbReference type="EMBL" id="ANQ06342.1"/>
    </source>
</evidence>
<evidence type="ECO:0000256" key="1">
    <source>
        <dbReference type="SAM" id="MobiDB-lite"/>
    </source>
</evidence>
<dbReference type="InterPro" id="IPR020103">
    <property type="entry name" value="PsdUridine_synth_cat_dom_sf"/>
</dbReference>
<accession>A0A1B1DUA9</accession>
<organism evidence="2 3">
    <name type="scientific">Plasmodium coatneyi</name>
    <dbReference type="NCBI Taxonomy" id="208452"/>
    <lineage>
        <taxon>Eukaryota</taxon>
        <taxon>Sar</taxon>
        <taxon>Alveolata</taxon>
        <taxon>Apicomplexa</taxon>
        <taxon>Aconoidasida</taxon>
        <taxon>Haemosporida</taxon>
        <taxon>Plasmodiidae</taxon>
        <taxon>Plasmodium</taxon>
    </lineage>
</organism>
<name>A0A1B1DUA9_9APIC</name>
<gene>
    <name evidence="2" type="ORF">PCOAH_00008980</name>
</gene>
<keyword evidence="3" id="KW-1185">Reference proteome</keyword>
<protein>
    <recommendedName>
        <fullName evidence="4">Pseudouridine synthase RsuA/RluA-like domain-containing protein</fullName>
    </recommendedName>
</protein>
<dbReference type="RefSeq" id="XP_019913037.1">
    <property type="nucleotide sequence ID" value="XM_020057707.1"/>
</dbReference>
<dbReference type="KEGG" id="pcot:PCOAH_00008980"/>
<dbReference type="VEuPathDB" id="PlasmoDB:PCOAH_00008980"/>
<dbReference type="Proteomes" id="UP000092716">
    <property type="component" value="Chromosome 4"/>
</dbReference>
<dbReference type="GeneID" id="30907621"/>
<dbReference type="SUPFAM" id="SSF55120">
    <property type="entry name" value="Pseudouridine synthase"/>
    <property type="match status" value="1"/>
</dbReference>
<dbReference type="GO" id="GO:0009982">
    <property type="term" value="F:pseudouridine synthase activity"/>
    <property type="evidence" value="ECO:0007669"/>
    <property type="project" value="InterPro"/>
</dbReference>
<reference evidence="3" key="1">
    <citation type="submission" date="2016-06" db="EMBL/GenBank/DDBJ databases">
        <title>First high quality genome sequence of Plasmodium coatneyi using continuous long reads from single molecule, real-time sequencing.</title>
        <authorList>
            <person name="Chien J.-T."/>
            <person name="Pakala S.B."/>
            <person name="Geraldo J.A."/>
            <person name="Lapp S.A."/>
            <person name="Barnwell J.W."/>
            <person name="Kissinger J.C."/>
            <person name="Galinski M.R."/>
            <person name="Humphrey J.C."/>
        </authorList>
    </citation>
    <scope>NUCLEOTIDE SEQUENCE [LARGE SCALE GENOMIC DNA]</scope>
    <source>
        <strain evidence="3">Hackeri</strain>
    </source>
</reference>
<feature type="region of interest" description="Disordered" evidence="1">
    <location>
        <begin position="360"/>
        <end position="383"/>
    </location>
</feature>
<dbReference type="Gene3D" id="3.30.2350.10">
    <property type="entry name" value="Pseudouridine synthase"/>
    <property type="match status" value="1"/>
</dbReference>
<dbReference type="GO" id="GO:0003723">
    <property type="term" value="F:RNA binding"/>
    <property type="evidence" value="ECO:0007669"/>
    <property type="project" value="InterPro"/>
</dbReference>
<dbReference type="EMBL" id="CP016242">
    <property type="protein sequence ID" value="ANQ06342.1"/>
    <property type="molecule type" value="Genomic_DNA"/>
</dbReference>
<evidence type="ECO:0000313" key="3">
    <source>
        <dbReference type="Proteomes" id="UP000092716"/>
    </source>
</evidence>